<gene>
    <name evidence="2" type="ORF">Pla123a_46360</name>
</gene>
<accession>A0A5C5XVN3</accession>
<dbReference type="PANTHER" id="PTHR43037:SF1">
    <property type="entry name" value="BLL1128 PROTEIN"/>
    <property type="match status" value="1"/>
</dbReference>
<dbReference type="AlphaFoldDB" id="A0A5C5XVN3"/>
<evidence type="ECO:0000256" key="1">
    <source>
        <dbReference type="ARBA" id="ARBA00022729"/>
    </source>
</evidence>
<evidence type="ECO:0000313" key="2">
    <source>
        <dbReference type="EMBL" id="TWT66748.1"/>
    </source>
</evidence>
<dbReference type="InterPro" id="IPR011990">
    <property type="entry name" value="TPR-like_helical_dom_sf"/>
</dbReference>
<keyword evidence="3" id="KW-1185">Reference proteome</keyword>
<dbReference type="InterPro" id="IPR029058">
    <property type="entry name" value="AB_hydrolase_fold"/>
</dbReference>
<dbReference type="InterPro" id="IPR050955">
    <property type="entry name" value="Plant_Biomass_Hydrol_Est"/>
</dbReference>
<dbReference type="PANTHER" id="PTHR43037">
    <property type="entry name" value="UNNAMED PRODUCT-RELATED"/>
    <property type="match status" value="1"/>
</dbReference>
<comment type="caution">
    <text evidence="2">The sequence shown here is derived from an EMBL/GenBank/DDBJ whole genome shotgun (WGS) entry which is preliminary data.</text>
</comment>
<dbReference type="EMBL" id="SJPO01000015">
    <property type="protein sequence ID" value="TWT66748.1"/>
    <property type="molecule type" value="Genomic_DNA"/>
</dbReference>
<organism evidence="2 3">
    <name type="scientific">Posidoniimonas polymericola</name>
    <dbReference type="NCBI Taxonomy" id="2528002"/>
    <lineage>
        <taxon>Bacteria</taxon>
        <taxon>Pseudomonadati</taxon>
        <taxon>Planctomycetota</taxon>
        <taxon>Planctomycetia</taxon>
        <taxon>Pirellulales</taxon>
        <taxon>Lacipirellulaceae</taxon>
        <taxon>Posidoniimonas</taxon>
    </lineage>
</organism>
<dbReference type="Gene3D" id="1.25.40.10">
    <property type="entry name" value="Tetratricopeptide repeat domain"/>
    <property type="match status" value="1"/>
</dbReference>
<keyword evidence="2" id="KW-0378">Hydrolase</keyword>
<sequence length="773" mass="87255">MIFCSLLLAASACASTIQMDDGRTMIGDIGQTSGVAEDPTRPSPSAGEVKVTPILIIDDGLRRTFVNKFRVRNILDVDREKPIVISVWQDHAEHGAMVGAVGRQLRVTPFDDYGRRIYEMQAAGGSISVVQGITEVTPTYTRVRGLNVEPRSYVWDQRLATSSIPRETLSRILQNAVPENNPDARLQIVRLYLQAERYTDARRELESVLEDFPQLEDLRDELHQLRQLGAKAILDEIELRQQSGQHKLVRLLLENFPAGDVDGKTLERVREMLVALDEQDARIALVHRLLDELVAAITEPAVQRVAGEIQAEIKQELNAASLDRMTAFINLADGDALDSDRKAALAISGWLLGSNQASDNLASALSLFDVRAKVLAYLRAPLAGEREKLLIDIRDSEAGDVRRVAQLLKLVKPPLPLPEEQERSPGVFELGTAIGPGLGNVRYLVQLPPEYDPLQRYPTVISLNGAGFRPEMQLDYWAGGQGTDGVRRGQAMRHGYITIAVDWLQPHQYSYGFTADEHQKVLAAYRDALRRLSIDTDRVYLSGHDIGSVAAWDIALAHPDLWAGVIPVLAAADEYIKFYTENALFLSWYFVCGELDGDKIEQNAYEFDRYLKPKVDTTIVELLGRGHEPFTDEIQRLFDWMGRKTRRPSPEEFEVHSMRPWDNYFWWVEFDELPAKSMVSPSSWPPRRGTRPARLIGRKYPNNKLGVRGQAGKTTVWLSPDLVDFDKPIEVEVNGRRVTDRDNPIEPELRVLLEDARTRGERQRPYWAKLEYP</sequence>
<reference evidence="2 3" key="1">
    <citation type="submission" date="2019-02" db="EMBL/GenBank/DDBJ databases">
        <title>Deep-cultivation of Planctomycetes and their phenomic and genomic characterization uncovers novel biology.</title>
        <authorList>
            <person name="Wiegand S."/>
            <person name="Jogler M."/>
            <person name="Boedeker C."/>
            <person name="Pinto D."/>
            <person name="Vollmers J."/>
            <person name="Rivas-Marin E."/>
            <person name="Kohn T."/>
            <person name="Peeters S.H."/>
            <person name="Heuer A."/>
            <person name="Rast P."/>
            <person name="Oberbeckmann S."/>
            <person name="Bunk B."/>
            <person name="Jeske O."/>
            <person name="Meyerdierks A."/>
            <person name="Storesund J.E."/>
            <person name="Kallscheuer N."/>
            <person name="Luecker S."/>
            <person name="Lage O.M."/>
            <person name="Pohl T."/>
            <person name="Merkel B.J."/>
            <person name="Hornburger P."/>
            <person name="Mueller R.-W."/>
            <person name="Bruemmer F."/>
            <person name="Labrenz M."/>
            <person name="Spormann A.M."/>
            <person name="Op Den Camp H."/>
            <person name="Overmann J."/>
            <person name="Amann R."/>
            <person name="Jetten M.S.M."/>
            <person name="Mascher T."/>
            <person name="Medema M.H."/>
            <person name="Devos D.P."/>
            <person name="Kaster A.-K."/>
            <person name="Ovreas L."/>
            <person name="Rohde M."/>
            <person name="Galperin M.Y."/>
            <person name="Jogler C."/>
        </authorList>
    </citation>
    <scope>NUCLEOTIDE SEQUENCE [LARGE SCALE GENOMIC DNA]</scope>
    <source>
        <strain evidence="2 3">Pla123a</strain>
    </source>
</reference>
<protein>
    <submittedName>
        <fullName evidence="2">Alpha/beta hydrolase family protein</fullName>
    </submittedName>
</protein>
<evidence type="ECO:0000313" key="3">
    <source>
        <dbReference type="Proteomes" id="UP000318478"/>
    </source>
</evidence>
<dbReference type="GO" id="GO:0016787">
    <property type="term" value="F:hydrolase activity"/>
    <property type="evidence" value="ECO:0007669"/>
    <property type="project" value="UniProtKB-KW"/>
</dbReference>
<name>A0A5C5XVN3_9BACT</name>
<dbReference type="Gene3D" id="3.40.50.1820">
    <property type="entry name" value="alpha/beta hydrolase"/>
    <property type="match status" value="1"/>
</dbReference>
<proteinExistence type="predicted"/>
<dbReference type="SUPFAM" id="SSF53474">
    <property type="entry name" value="alpha/beta-Hydrolases"/>
    <property type="match status" value="1"/>
</dbReference>
<keyword evidence="1" id="KW-0732">Signal</keyword>
<dbReference type="Proteomes" id="UP000318478">
    <property type="component" value="Unassembled WGS sequence"/>
</dbReference>